<evidence type="ECO:0000256" key="1">
    <source>
        <dbReference type="ARBA" id="ARBA00023015"/>
    </source>
</evidence>
<feature type="domain" description="HTH arsR-type" evidence="4">
    <location>
        <begin position="7"/>
        <end position="103"/>
    </location>
</feature>
<keyword evidence="3" id="KW-0804">Transcription</keyword>
<organism evidence="5 6">
    <name type="scientific">Nocardia suismassiliense</name>
    <dbReference type="NCBI Taxonomy" id="2077092"/>
    <lineage>
        <taxon>Bacteria</taxon>
        <taxon>Bacillati</taxon>
        <taxon>Actinomycetota</taxon>
        <taxon>Actinomycetes</taxon>
        <taxon>Mycobacteriales</taxon>
        <taxon>Nocardiaceae</taxon>
        <taxon>Nocardia</taxon>
    </lineage>
</organism>
<dbReference type="InterPro" id="IPR036390">
    <property type="entry name" value="WH_DNA-bd_sf"/>
</dbReference>
<dbReference type="InterPro" id="IPR001845">
    <property type="entry name" value="HTH_ArsR_DNA-bd_dom"/>
</dbReference>
<dbReference type="SMART" id="SM00418">
    <property type="entry name" value="HTH_ARSR"/>
    <property type="match status" value="1"/>
</dbReference>
<dbReference type="RefSeq" id="WP_387720531.1">
    <property type="nucleotide sequence ID" value="NZ_JBIAPI010000006.1"/>
</dbReference>
<evidence type="ECO:0000256" key="2">
    <source>
        <dbReference type="ARBA" id="ARBA00023125"/>
    </source>
</evidence>
<dbReference type="InterPro" id="IPR036388">
    <property type="entry name" value="WH-like_DNA-bd_sf"/>
</dbReference>
<evidence type="ECO:0000313" key="6">
    <source>
        <dbReference type="Proteomes" id="UP001601948"/>
    </source>
</evidence>
<keyword evidence="6" id="KW-1185">Reference proteome</keyword>
<proteinExistence type="predicted"/>
<dbReference type="CDD" id="cd00090">
    <property type="entry name" value="HTH_ARSR"/>
    <property type="match status" value="1"/>
</dbReference>
<dbReference type="EMBL" id="JBIAPI010000006">
    <property type="protein sequence ID" value="MFF3225790.1"/>
    <property type="molecule type" value="Genomic_DNA"/>
</dbReference>
<dbReference type="Gene3D" id="1.10.10.10">
    <property type="entry name" value="Winged helix-like DNA-binding domain superfamily/Winged helix DNA-binding domain"/>
    <property type="match status" value="1"/>
</dbReference>
<gene>
    <name evidence="5" type="ORF">ACFYV7_23540</name>
</gene>
<reference evidence="5 6" key="1">
    <citation type="submission" date="2024-10" db="EMBL/GenBank/DDBJ databases">
        <title>The Natural Products Discovery Center: Release of the First 8490 Sequenced Strains for Exploring Actinobacteria Biosynthetic Diversity.</title>
        <authorList>
            <person name="Kalkreuter E."/>
            <person name="Kautsar S.A."/>
            <person name="Yang D."/>
            <person name="Bader C.D."/>
            <person name="Teijaro C.N."/>
            <person name="Fluegel L."/>
            <person name="Davis C.M."/>
            <person name="Simpson J.R."/>
            <person name="Lauterbach L."/>
            <person name="Steele A.D."/>
            <person name="Gui C."/>
            <person name="Meng S."/>
            <person name="Li G."/>
            <person name="Viehrig K."/>
            <person name="Ye F."/>
            <person name="Su P."/>
            <person name="Kiefer A.F."/>
            <person name="Nichols A."/>
            <person name="Cepeda A.J."/>
            <person name="Yan W."/>
            <person name="Fan B."/>
            <person name="Jiang Y."/>
            <person name="Adhikari A."/>
            <person name="Zheng C.-J."/>
            <person name="Schuster L."/>
            <person name="Cowan T.M."/>
            <person name="Smanski M.J."/>
            <person name="Chevrette M.G."/>
            <person name="De Carvalho L.P.S."/>
            <person name="Shen B."/>
        </authorList>
    </citation>
    <scope>NUCLEOTIDE SEQUENCE [LARGE SCALE GENOMIC DNA]</scope>
    <source>
        <strain evidence="5 6">NPDC003040</strain>
    </source>
</reference>
<dbReference type="PROSITE" id="PS50987">
    <property type="entry name" value="HTH_ARSR_2"/>
    <property type="match status" value="1"/>
</dbReference>
<comment type="caution">
    <text evidence="5">The sequence shown here is derived from an EMBL/GenBank/DDBJ whole genome shotgun (WGS) entry which is preliminary data.</text>
</comment>
<name>A0ABW6QX04_9NOCA</name>
<evidence type="ECO:0000256" key="3">
    <source>
        <dbReference type="ARBA" id="ARBA00023163"/>
    </source>
</evidence>
<dbReference type="InterPro" id="IPR051081">
    <property type="entry name" value="HTH_MetalResp_TranReg"/>
</dbReference>
<sequence>MPDHDDQPSPAEMDLGAIFAALADRHRRAVVLALLAEPDGTERHCSSFELPVSKATLTHHFRTLRQAGLIRQVNRGNSNMAQLRRAELEQRFPGLMELLRAEAAAADRAIDTA</sequence>
<keyword evidence="1" id="KW-0805">Transcription regulation</keyword>
<dbReference type="PANTHER" id="PTHR33154:SF12">
    <property type="entry name" value="TRANSCRIPTIONAL REGULATORY PROTEIN"/>
    <property type="match status" value="1"/>
</dbReference>
<dbReference type="Pfam" id="PF01022">
    <property type="entry name" value="HTH_5"/>
    <property type="match status" value="1"/>
</dbReference>
<accession>A0ABW6QX04</accession>
<dbReference type="PRINTS" id="PR00778">
    <property type="entry name" value="HTHARSR"/>
</dbReference>
<dbReference type="SUPFAM" id="SSF46785">
    <property type="entry name" value="Winged helix' DNA-binding domain"/>
    <property type="match status" value="1"/>
</dbReference>
<evidence type="ECO:0000259" key="4">
    <source>
        <dbReference type="PROSITE" id="PS50987"/>
    </source>
</evidence>
<evidence type="ECO:0000313" key="5">
    <source>
        <dbReference type="EMBL" id="MFF3225790.1"/>
    </source>
</evidence>
<dbReference type="Proteomes" id="UP001601948">
    <property type="component" value="Unassembled WGS sequence"/>
</dbReference>
<keyword evidence="2" id="KW-0238">DNA-binding</keyword>
<dbReference type="PANTHER" id="PTHR33154">
    <property type="entry name" value="TRANSCRIPTIONAL REGULATOR, ARSR FAMILY"/>
    <property type="match status" value="1"/>
</dbReference>
<protein>
    <submittedName>
        <fullName evidence="5">ArsR/SmtB family transcription factor</fullName>
    </submittedName>
</protein>
<dbReference type="InterPro" id="IPR011991">
    <property type="entry name" value="ArsR-like_HTH"/>
</dbReference>